<evidence type="ECO:0000313" key="3">
    <source>
        <dbReference type="Proteomes" id="UP000546162"/>
    </source>
</evidence>
<gene>
    <name evidence="2" type="ORF">BJY16_002144</name>
</gene>
<evidence type="ECO:0000256" key="1">
    <source>
        <dbReference type="SAM" id="MobiDB-lite"/>
    </source>
</evidence>
<dbReference type="AlphaFoldDB" id="A0A7W7GUT5"/>
<proteinExistence type="predicted"/>
<accession>A0A7W7GUT5</accession>
<dbReference type="EMBL" id="JACHNB010000001">
    <property type="protein sequence ID" value="MBB4738685.1"/>
    <property type="molecule type" value="Genomic_DNA"/>
</dbReference>
<dbReference type="RefSeq" id="WP_185039235.1">
    <property type="nucleotide sequence ID" value="NZ_BAABFG010000005.1"/>
</dbReference>
<organism evidence="2 3">
    <name type="scientific">Actinoplanes octamycinicus</name>
    <dbReference type="NCBI Taxonomy" id="135948"/>
    <lineage>
        <taxon>Bacteria</taxon>
        <taxon>Bacillati</taxon>
        <taxon>Actinomycetota</taxon>
        <taxon>Actinomycetes</taxon>
        <taxon>Micromonosporales</taxon>
        <taxon>Micromonosporaceae</taxon>
        <taxon>Actinoplanes</taxon>
    </lineage>
</organism>
<feature type="compositionally biased region" description="Pro residues" evidence="1">
    <location>
        <begin position="332"/>
        <end position="341"/>
    </location>
</feature>
<protein>
    <submittedName>
        <fullName evidence="2">Uncharacterized protein YukE</fullName>
    </submittedName>
</protein>
<keyword evidence="3" id="KW-1185">Reference proteome</keyword>
<sequence length="341" mass="35947">MSDAVAMSRAPLAASATDTKWFEGAGVLEAAMSAKDGFTQRDYLTGFGNLGVVGLSALGAVIDPFQAVFAAGVGWLMEHLDVLRQPLDWLAGDPKEIEGHAASWRNMQERVYQTVDFFARQVTSNTAPWQAEAVTAYRAKAAGMADAVLAMGEVASAMAEATLIAGAIVGVVRNTVRDLIAEVVGASISKALQALMVVTIPKVIAEVALLVAEYTGRITKVLQRLTDAVAELGGRFSRVLAACDRFNKFVDEAIFSSVFLNSAKVAEADGYIADSEGARAAFKAAYRTFAQTDDVVYGTKARIAVDALREGLRGNSIQNGGAAGDALRKGGPTPPDIEIPQ</sequence>
<evidence type="ECO:0000313" key="2">
    <source>
        <dbReference type="EMBL" id="MBB4738685.1"/>
    </source>
</evidence>
<feature type="region of interest" description="Disordered" evidence="1">
    <location>
        <begin position="319"/>
        <end position="341"/>
    </location>
</feature>
<name>A0A7W7GUT5_9ACTN</name>
<reference evidence="2 3" key="1">
    <citation type="submission" date="2020-08" db="EMBL/GenBank/DDBJ databases">
        <title>Sequencing the genomes of 1000 actinobacteria strains.</title>
        <authorList>
            <person name="Klenk H.-P."/>
        </authorList>
    </citation>
    <scope>NUCLEOTIDE SEQUENCE [LARGE SCALE GENOMIC DNA]</scope>
    <source>
        <strain evidence="2 3">DSM 45809</strain>
    </source>
</reference>
<dbReference type="Proteomes" id="UP000546162">
    <property type="component" value="Unassembled WGS sequence"/>
</dbReference>
<comment type="caution">
    <text evidence="2">The sequence shown here is derived from an EMBL/GenBank/DDBJ whole genome shotgun (WGS) entry which is preliminary data.</text>
</comment>